<dbReference type="Pfam" id="PF02862">
    <property type="entry name" value="DDHD"/>
    <property type="match status" value="1"/>
</dbReference>
<dbReference type="PROSITE" id="PS51043">
    <property type="entry name" value="DDHD"/>
    <property type="match status" value="1"/>
</dbReference>
<dbReference type="GO" id="GO:0046872">
    <property type="term" value="F:metal ion binding"/>
    <property type="evidence" value="ECO:0007669"/>
    <property type="project" value="InterPro"/>
</dbReference>
<dbReference type="EMBL" id="JAAAIN010000643">
    <property type="protein sequence ID" value="KAG0312143.1"/>
    <property type="molecule type" value="Genomic_DNA"/>
</dbReference>
<organism evidence="3 4">
    <name type="scientific">Linnemannia gamsii</name>
    <dbReference type="NCBI Taxonomy" id="64522"/>
    <lineage>
        <taxon>Eukaryota</taxon>
        <taxon>Fungi</taxon>
        <taxon>Fungi incertae sedis</taxon>
        <taxon>Mucoromycota</taxon>
        <taxon>Mortierellomycotina</taxon>
        <taxon>Mortierellomycetes</taxon>
        <taxon>Mortierellales</taxon>
        <taxon>Mortierellaceae</taxon>
        <taxon>Linnemannia</taxon>
    </lineage>
</organism>
<evidence type="ECO:0000313" key="3">
    <source>
        <dbReference type="EMBL" id="KAG0312143.1"/>
    </source>
</evidence>
<feature type="domain" description="DDHD" evidence="2">
    <location>
        <begin position="641"/>
        <end position="884"/>
    </location>
</feature>
<dbReference type="OrthoDB" id="431378at2759"/>
<dbReference type="GO" id="GO:0004620">
    <property type="term" value="F:phospholipase activity"/>
    <property type="evidence" value="ECO:0007669"/>
    <property type="project" value="TreeGrafter"/>
</dbReference>
<sequence length="888" mass="98663">MLSVFQKQLKPDSNPMEIPPPSPPPPMTDPTPATPAPAPSSTDIVLAATQEHVLEHEEDNTLAPPEPIRWFHAVDSPLTNPNEPKKSNKIPAPPRKPATTWVPFSIRDSNALERAHALTQPIREEKAQQQSGQQDGNKRISEDLPPFSQQQQQQYSRQDPPSRLQVPDANGQFHTTSSTVTTGGGDSILVNEDYLFEVNIHKMEIKPVYWVGPTYEVRRAVWFLQLDGKFVPCEVNLSQQIEYGYSKHRPWIAPPPPALDASGKEIIEERPEKSWALLGKYISQYVVFTDAHHAWLLSDDITSKVAKSIFTKVTWNANLGGARLIRGWDEVEKFVSKKASEEAAQKKKDGTETKKKETSEIQKKKEVAATLKQKTKRLTEEEKDTIQESHEIGDYEEENEERTIDHLVLVIHGVGQKLGDRMEAINFIHDVNVMRRTIKDTAATFTPPAPGTSTPTLGTESNGRDTPTRRRGSTASKNPYAMPSGSGVQVLPVEWRRQIVFGMASDDDEDLQRDLSTPEAEEGCPTMDDIMLDGVPTIRMLVSDVLMDVLLYMTPNYKRKMMEVVTAELNKIYQKFIFHNPDFIRRGGKVSILGHSLGSLLALDILNHQPFSPNHYQPIPSSPVFEKFISFDHGSHNPVSLDFPVTNFFALGSPIGLFLLLKGCKLGARLSDSTTTGESTAVPCFRPAVENLYNVFHRSDPVAHRVEPLISRSFGSTNRPALVPYHKGGLKGLHIGIQDFGNDLANRANTMIESVKLGITTSMFTRALGFKTNPVNNAGLIHNSKLQETGGWSTSTSDTEMSTVGDGSEQADGVSNGTASPRLNAETNSIISKAKVRALNKTGRVDWCLQEGVFENAYISALSVHMQYWSDSDVAAFIIRQTYDMDTK</sequence>
<accession>A0A9P6UN10</accession>
<feature type="compositionally biased region" description="Pro residues" evidence="1">
    <location>
        <begin position="17"/>
        <end position="38"/>
    </location>
</feature>
<dbReference type="PANTHER" id="PTHR23509">
    <property type="entry name" value="PA-PL1 PHOSPHOLIPASE FAMILY"/>
    <property type="match status" value="1"/>
</dbReference>
<dbReference type="InterPro" id="IPR055555">
    <property type="entry name" value="PA-PLA1_DUF7131"/>
</dbReference>
<dbReference type="AlphaFoldDB" id="A0A9P6UN10"/>
<dbReference type="PANTHER" id="PTHR23509:SF10">
    <property type="entry name" value="LD21067P"/>
    <property type="match status" value="1"/>
</dbReference>
<dbReference type="SUPFAM" id="SSF53474">
    <property type="entry name" value="alpha/beta-Hydrolases"/>
    <property type="match status" value="1"/>
</dbReference>
<feature type="compositionally biased region" description="Polar residues" evidence="1">
    <location>
        <begin position="789"/>
        <end position="802"/>
    </location>
</feature>
<feature type="region of interest" description="Disordered" evidence="1">
    <location>
        <begin position="443"/>
        <end position="484"/>
    </location>
</feature>
<name>A0A9P6UN10_9FUNG</name>
<dbReference type="GO" id="GO:0005737">
    <property type="term" value="C:cytoplasm"/>
    <property type="evidence" value="ECO:0007669"/>
    <property type="project" value="TreeGrafter"/>
</dbReference>
<evidence type="ECO:0000313" key="4">
    <source>
        <dbReference type="Proteomes" id="UP000823405"/>
    </source>
</evidence>
<feature type="region of interest" description="Disordered" evidence="1">
    <location>
        <begin position="339"/>
        <end position="363"/>
    </location>
</feature>
<dbReference type="SMART" id="SM01127">
    <property type="entry name" value="DDHD"/>
    <property type="match status" value="1"/>
</dbReference>
<dbReference type="Pfam" id="PF23465">
    <property type="entry name" value="DUF7131"/>
    <property type="match status" value="1"/>
</dbReference>
<comment type="caution">
    <text evidence="3">The sequence shown here is derived from an EMBL/GenBank/DDBJ whole genome shotgun (WGS) entry which is preliminary data.</text>
</comment>
<dbReference type="InterPro" id="IPR029058">
    <property type="entry name" value="AB_hydrolase_fold"/>
</dbReference>
<protein>
    <recommendedName>
        <fullName evidence="2">DDHD domain-containing protein</fullName>
    </recommendedName>
</protein>
<evidence type="ECO:0000256" key="1">
    <source>
        <dbReference type="SAM" id="MobiDB-lite"/>
    </source>
</evidence>
<reference evidence="3" key="1">
    <citation type="journal article" date="2020" name="Fungal Divers.">
        <title>Resolving the Mortierellaceae phylogeny through synthesis of multi-gene phylogenetics and phylogenomics.</title>
        <authorList>
            <person name="Vandepol N."/>
            <person name="Liber J."/>
            <person name="Desiro A."/>
            <person name="Na H."/>
            <person name="Kennedy M."/>
            <person name="Barry K."/>
            <person name="Grigoriev I.V."/>
            <person name="Miller A.N."/>
            <person name="O'Donnell K."/>
            <person name="Stajich J.E."/>
            <person name="Bonito G."/>
        </authorList>
    </citation>
    <scope>NUCLEOTIDE SEQUENCE</scope>
    <source>
        <strain evidence="3">NVP60</strain>
    </source>
</reference>
<dbReference type="Pfam" id="PF23463">
    <property type="entry name" value="WWE_2"/>
    <property type="match status" value="1"/>
</dbReference>
<keyword evidence="4" id="KW-1185">Reference proteome</keyword>
<dbReference type="InterPro" id="IPR058055">
    <property type="entry name" value="PA-PLA1"/>
</dbReference>
<proteinExistence type="predicted"/>
<dbReference type="InterPro" id="IPR004177">
    <property type="entry name" value="DDHD_dom"/>
</dbReference>
<feature type="compositionally biased region" description="Low complexity" evidence="1">
    <location>
        <begin position="443"/>
        <end position="459"/>
    </location>
</feature>
<feature type="region of interest" description="Disordered" evidence="1">
    <location>
        <begin position="789"/>
        <end position="822"/>
    </location>
</feature>
<feature type="region of interest" description="Disordered" evidence="1">
    <location>
        <begin position="123"/>
        <end position="184"/>
    </location>
</feature>
<evidence type="ECO:0000259" key="2">
    <source>
        <dbReference type="PROSITE" id="PS51043"/>
    </source>
</evidence>
<dbReference type="InterPro" id="IPR057826">
    <property type="entry name" value="WWE_C20G8.02"/>
</dbReference>
<feature type="compositionally biased region" description="Polar residues" evidence="1">
    <location>
        <begin position="813"/>
        <end position="822"/>
    </location>
</feature>
<feature type="region of interest" description="Disordered" evidence="1">
    <location>
        <begin position="1"/>
        <end position="101"/>
    </location>
</feature>
<gene>
    <name evidence="3" type="ORF">BGZ97_011436</name>
</gene>
<dbReference type="Proteomes" id="UP000823405">
    <property type="component" value="Unassembled WGS sequence"/>
</dbReference>